<dbReference type="Proteomes" id="UP000027195">
    <property type="component" value="Unassembled WGS sequence"/>
</dbReference>
<dbReference type="EMBL" id="KL198077">
    <property type="protein sequence ID" value="KDQ09523.1"/>
    <property type="molecule type" value="Genomic_DNA"/>
</dbReference>
<keyword evidence="2" id="KW-1185">Reference proteome</keyword>
<gene>
    <name evidence="1" type="ORF">BOTBODRAFT_524638</name>
</gene>
<dbReference type="HOGENOM" id="CLU_2157977_0_0_1"/>
<sequence length="111" mass="12682">MLISTRLDIIPLANDIVTQEALLISSNSCAQKAQMWIKWTKTNYRKLGITYPKNLFRELNRYGCLALYCAVHRRHVTLTEADTYYKEKEAPGEPRSHAATAVQVLQIAMVL</sequence>
<evidence type="ECO:0000313" key="1">
    <source>
        <dbReference type="EMBL" id="KDQ09523.1"/>
    </source>
</evidence>
<proteinExistence type="predicted"/>
<name>A0A067M181_BOTB1</name>
<evidence type="ECO:0000313" key="2">
    <source>
        <dbReference type="Proteomes" id="UP000027195"/>
    </source>
</evidence>
<accession>A0A067M181</accession>
<dbReference type="InParanoid" id="A0A067M181"/>
<dbReference type="AlphaFoldDB" id="A0A067M181"/>
<reference evidence="2" key="1">
    <citation type="journal article" date="2014" name="Proc. Natl. Acad. Sci. U.S.A.">
        <title>Extensive sampling of basidiomycete genomes demonstrates inadequacy of the white-rot/brown-rot paradigm for wood decay fungi.</title>
        <authorList>
            <person name="Riley R."/>
            <person name="Salamov A.A."/>
            <person name="Brown D.W."/>
            <person name="Nagy L.G."/>
            <person name="Floudas D."/>
            <person name="Held B.W."/>
            <person name="Levasseur A."/>
            <person name="Lombard V."/>
            <person name="Morin E."/>
            <person name="Otillar R."/>
            <person name="Lindquist E.A."/>
            <person name="Sun H."/>
            <person name="LaButti K.M."/>
            <person name="Schmutz J."/>
            <person name="Jabbour D."/>
            <person name="Luo H."/>
            <person name="Baker S.E."/>
            <person name="Pisabarro A.G."/>
            <person name="Walton J.D."/>
            <person name="Blanchette R.A."/>
            <person name="Henrissat B."/>
            <person name="Martin F."/>
            <person name="Cullen D."/>
            <person name="Hibbett D.S."/>
            <person name="Grigoriev I.V."/>
        </authorList>
    </citation>
    <scope>NUCLEOTIDE SEQUENCE [LARGE SCALE GENOMIC DNA]</scope>
    <source>
        <strain evidence="2">FD-172 SS1</strain>
    </source>
</reference>
<protein>
    <submittedName>
        <fullName evidence="1">Uncharacterized protein</fullName>
    </submittedName>
</protein>
<organism evidence="1 2">
    <name type="scientific">Botryobasidium botryosum (strain FD-172 SS1)</name>
    <dbReference type="NCBI Taxonomy" id="930990"/>
    <lineage>
        <taxon>Eukaryota</taxon>
        <taxon>Fungi</taxon>
        <taxon>Dikarya</taxon>
        <taxon>Basidiomycota</taxon>
        <taxon>Agaricomycotina</taxon>
        <taxon>Agaricomycetes</taxon>
        <taxon>Cantharellales</taxon>
        <taxon>Botryobasidiaceae</taxon>
        <taxon>Botryobasidium</taxon>
    </lineage>
</organism>